<dbReference type="AlphaFoldDB" id="A0A9X7W1F0"/>
<evidence type="ECO:0000313" key="2">
    <source>
        <dbReference type="Proteomes" id="UP000663505"/>
    </source>
</evidence>
<protein>
    <submittedName>
        <fullName evidence="1">Uncharacterized protein</fullName>
    </submittedName>
</protein>
<dbReference type="KEGG" id="afx:JZ786_05455"/>
<gene>
    <name evidence="1" type="ORF">JZ786_05455</name>
</gene>
<dbReference type="PROSITE" id="PS51257">
    <property type="entry name" value="PROKAR_LIPOPROTEIN"/>
    <property type="match status" value="1"/>
</dbReference>
<reference evidence="1 2" key="1">
    <citation type="submission" date="2021-02" db="EMBL/GenBank/DDBJ databases">
        <title>Alicyclobacillus curvatus sp. nov. and Alicyclobacillus mengziensis sp. nov., two acidophilic bacteria isolated from acid mine drainage.</title>
        <authorList>
            <person name="Huang Y."/>
        </authorList>
    </citation>
    <scope>NUCLEOTIDE SEQUENCE [LARGE SCALE GENOMIC DNA]</scope>
    <source>
        <strain evidence="1 2">S30H14</strain>
    </source>
</reference>
<sequence length="99" mass="10571">MKKIAGLIVVMLGLSGCGTHSLTQSNLPPDQAVGWNHHVYKVVKMISPIDAGKKLGEVTYHGKISGMFTLFELKGINTTKSIVVESPTGQYFQANVGGV</sequence>
<proteinExistence type="predicted"/>
<keyword evidence="2" id="KW-1185">Reference proteome</keyword>
<dbReference type="RefSeq" id="WP_206657770.1">
    <property type="nucleotide sequence ID" value="NZ_CP071182.1"/>
</dbReference>
<name>A0A9X7W1F0_9BACL</name>
<organism evidence="1 2">
    <name type="scientific">Alicyclobacillus mengziensis</name>
    <dbReference type="NCBI Taxonomy" id="2931921"/>
    <lineage>
        <taxon>Bacteria</taxon>
        <taxon>Bacillati</taxon>
        <taxon>Bacillota</taxon>
        <taxon>Bacilli</taxon>
        <taxon>Bacillales</taxon>
        <taxon>Alicyclobacillaceae</taxon>
        <taxon>Alicyclobacillus</taxon>
    </lineage>
</organism>
<dbReference type="EMBL" id="CP071182">
    <property type="protein sequence ID" value="QSO48435.1"/>
    <property type="molecule type" value="Genomic_DNA"/>
</dbReference>
<evidence type="ECO:0000313" key="1">
    <source>
        <dbReference type="EMBL" id="QSO48435.1"/>
    </source>
</evidence>
<accession>A0A9X7W1F0</accession>
<dbReference type="Proteomes" id="UP000663505">
    <property type="component" value="Chromosome"/>
</dbReference>